<organism evidence="2 3">
    <name type="scientific">Brachionus plicatilis</name>
    <name type="common">Marine rotifer</name>
    <name type="synonym">Brachionus muelleri</name>
    <dbReference type="NCBI Taxonomy" id="10195"/>
    <lineage>
        <taxon>Eukaryota</taxon>
        <taxon>Metazoa</taxon>
        <taxon>Spiralia</taxon>
        <taxon>Gnathifera</taxon>
        <taxon>Rotifera</taxon>
        <taxon>Eurotatoria</taxon>
        <taxon>Monogononta</taxon>
        <taxon>Pseudotrocha</taxon>
        <taxon>Ploima</taxon>
        <taxon>Brachionidae</taxon>
        <taxon>Brachionus</taxon>
    </lineage>
</organism>
<reference evidence="2 3" key="1">
    <citation type="journal article" date="2018" name="Sci. Rep.">
        <title>Genomic signatures of local adaptation to the degree of environmental predictability in rotifers.</title>
        <authorList>
            <person name="Franch-Gras L."/>
            <person name="Hahn C."/>
            <person name="Garcia-Roger E.M."/>
            <person name="Carmona M.J."/>
            <person name="Serra M."/>
            <person name="Gomez A."/>
        </authorList>
    </citation>
    <scope>NUCLEOTIDE SEQUENCE [LARGE SCALE GENOMIC DNA]</scope>
    <source>
        <strain evidence="2">HYR1</strain>
    </source>
</reference>
<sequence>MSTNNEREWTPNVVGNVPDRRCRNFRRVRHVYLLANRPDSVFSNTGRKIEAGYSSVREILCDQDHVRLFDYIFNLPRFTFEGKEHKLQIRLNVDISRETMVVESPNIWTENPSQPLDAAASEESEGITVAAEPTGGETQGSGTDSAIGQPYGALGP</sequence>
<dbReference type="EMBL" id="REGN01013054">
    <property type="protein sequence ID" value="RMZ94437.1"/>
    <property type="molecule type" value="Genomic_DNA"/>
</dbReference>
<dbReference type="AlphaFoldDB" id="A0A3M7P6R9"/>
<protein>
    <submittedName>
        <fullName evidence="2">Uncharacterized protein</fullName>
    </submittedName>
</protein>
<dbReference type="Proteomes" id="UP000276133">
    <property type="component" value="Unassembled WGS sequence"/>
</dbReference>
<keyword evidence="3" id="KW-1185">Reference proteome</keyword>
<accession>A0A3M7P6R9</accession>
<evidence type="ECO:0000313" key="2">
    <source>
        <dbReference type="EMBL" id="RMZ94437.1"/>
    </source>
</evidence>
<name>A0A3M7P6R9_BRAPC</name>
<gene>
    <name evidence="2" type="ORF">BpHYR1_026599</name>
</gene>
<comment type="caution">
    <text evidence="2">The sequence shown here is derived from an EMBL/GenBank/DDBJ whole genome shotgun (WGS) entry which is preliminary data.</text>
</comment>
<evidence type="ECO:0000256" key="1">
    <source>
        <dbReference type="SAM" id="MobiDB-lite"/>
    </source>
</evidence>
<proteinExistence type="predicted"/>
<feature type="region of interest" description="Disordered" evidence="1">
    <location>
        <begin position="106"/>
        <end position="156"/>
    </location>
</feature>
<evidence type="ECO:0000313" key="3">
    <source>
        <dbReference type="Proteomes" id="UP000276133"/>
    </source>
</evidence>